<evidence type="ECO:0000313" key="1">
    <source>
        <dbReference type="EMBL" id="TFK30735.1"/>
    </source>
</evidence>
<dbReference type="PANTHER" id="PTHR23274">
    <property type="entry name" value="DNA HELICASE-RELATED"/>
    <property type="match status" value="1"/>
</dbReference>
<dbReference type="GO" id="GO:0003697">
    <property type="term" value="F:single-stranded DNA binding"/>
    <property type="evidence" value="ECO:0007669"/>
    <property type="project" value="TreeGrafter"/>
</dbReference>
<proteinExistence type="predicted"/>
<dbReference type="InterPro" id="IPR027417">
    <property type="entry name" value="P-loop_NTPase"/>
</dbReference>
<sequence length="155" mass="17180">MLVKNLQQGRLVNGSVGQVVKFMSPADAAREHTMVAREEKAPGTRDQPIDIDGMDSDMDEPIEIVQPPGAPSMLWPLVRFIDGEERLIVPADFTVNNAEGEIEARRIQLPLILAWALSVHKSQGQTLERVKVDLKRTFEKGQGEPTSIPSQELTI</sequence>
<reference evidence="1 2" key="1">
    <citation type="journal article" date="2019" name="Nat. Ecol. Evol.">
        <title>Megaphylogeny resolves global patterns of mushroom evolution.</title>
        <authorList>
            <person name="Varga T."/>
            <person name="Krizsan K."/>
            <person name="Foldi C."/>
            <person name="Dima B."/>
            <person name="Sanchez-Garcia M."/>
            <person name="Sanchez-Ramirez S."/>
            <person name="Szollosi G.J."/>
            <person name="Szarkandi J.G."/>
            <person name="Papp V."/>
            <person name="Albert L."/>
            <person name="Andreopoulos W."/>
            <person name="Angelini C."/>
            <person name="Antonin V."/>
            <person name="Barry K.W."/>
            <person name="Bougher N.L."/>
            <person name="Buchanan P."/>
            <person name="Buyck B."/>
            <person name="Bense V."/>
            <person name="Catcheside P."/>
            <person name="Chovatia M."/>
            <person name="Cooper J."/>
            <person name="Damon W."/>
            <person name="Desjardin D."/>
            <person name="Finy P."/>
            <person name="Geml J."/>
            <person name="Haridas S."/>
            <person name="Hughes K."/>
            <person name="Justo A."/>
            <person name="Karasinski D."/>
            <person name="Kautmanova I."/>
            <person name="Kiss B."/>
            <person name="Kocsube S."/>
            <person name="Kotiranta H."/>
            <person name="LaButti K.M."/>
            <person name="Lechner B.E."/>
            <person name="Liimatainen K."/>
            <person name="Lipzen A."/>
            <person name="Lukacs Z."/>
            <person name="Mihaltcheva S."/>
            <person name="Morgado L.N."/>
            <person name="Niskanen T."/>
            <person name="Noordeloos M.E."/>
            <person name="Ohm R.A."/>
            <person name="Ortiz-Santana B."/>
            <person name="Ovrebo C."/>
            <person name="Racz N."/>
            <person name="Riley R."/>
            <person name="Savchenko A."/>
            <person name="Shiryaev A."/>
            <person name="Soop K."/>
            <person name="Spirin V."/>
            <person name="Szebenyi C."/>
            <person name="Tomsovsky M."/>
            <person name="Tulloss R.E."/>
            <person name="Uehling J."/>
            <person name="Grigoriev I.V."/>
            <person name="Vagvolgyi C."/>
            <person name="Papp T."/>
            <person name="Martin F.M."/>
            <person name="Miettinen O."/>
            <person name="Hibbett D.S."/>
            <person name="Nagy L.G."/>
        </authorList>
    </citation>
    <scope>NUCLEOTIDE SEQUENCE [LARGE SCALE GENOMIC DNA]</scope>
    <source>
        <strain evidence="1 2">CBS 121175</strain>
    </source>
</reference>
<name>A0A5C3LDL0_COPMA</name>
<dbReference type="CDD" id="cd18809">
    <property type="entry name" value="SF1_C_RecD"/>
    <property type="match status" value="1"/>
</dbReference>
<dbReference type="PANTHER" id="PTHR23274:SF11">
    <property type="entry name" value="ATP-DEPENDENT DNA HELICASE PIF1"/>
    <property type="match status" value="1"/>
</dbReference>
<evidence type="ECO:0000313" key="2">
    <source>
        <dbReference type="Proteomes" id="UP000307440"/>
    </source>
</evidence>
<protein>
    <recommendedName>
        <fullName evidence="3">ATP-dependent DNA helicase</fullName>
    </recommendedName>
</protein>
<dbReference type="EMBL" id="ML210146">
    <property type="protein sequence ID" value="TFK30735.1"/>
    <property type="molecule type" value="Genomic_DNA"/>
</dbReference>
<dbReference type="STRING" id="230819.A0A5C3LDL0"/>
<dbReference type="GO" id="GO:0000723">
    <property type="term" value="P:telomere maintenance"/>
    <property type="evidence" value="ECO:0007669"/>
    <property type="project" value="TreeGrafter"/>
</dbReference>
<dbReference type="GO" id="GO:0071932">
    <property type="term" value="P:replication fork reversal"/>
    <property type="evidence" value="ECO:0007669"/>
    <property type="project" value="TreeGrafter"/>
</dbReference>
<dbReference type="Proteomes" id="UP000307440">
    <property type="component" value="Unassembled WGS sequence"/>
</dbReference>
<dbReference type="OrthoDB" id="432234at2759"/>
<organism evidence="1 2">
    <name type="scientific">Coprinopsis marcescibilis</name>
    <name type="common">Agaric fungus</name>
    <name type="synonym">Psathyrella marcescibilis</name>
    <dbReference type="NCBI Taxonomy" id="230819"/>
    <lineage>
        <taxon>Eukaryota</taxon>
        <taxon>Fungi</taxon>
        <taxon>Dikarya</taxon>
        <taxon>Basidiomycota</taxon>
        <taxon>Agaricomycotina</taxon>
        <taxon>Agaricomycetes</taxon>
        <taxon>Agaricomycetidae</taxon>
        <taxon>Agaricales</taxon>
        <taxon>Agaricineae</taxon>
        <taxon>Psathyrellaceae</taxon>
        <taxon>Coprinopsis</taxon>
    </lineage>
</organism>
<keyword evidence="2" id="KW-1185">Reference proteome</keyword>
<dbReference type="GO" id="GO:0005739">
    <property type="term" value="C:mitochondrion"/>
    <property type="evidence" value="ECO:0007669"/>
    <property type="project" value="TreeGrafter"/>
</dbReference>
<dbReference type="GO" id="GO:0043596">
    <property type="term" value="C:nuclear replication fork"/>
    <property type="evidence" value="ECO:0007669"/>
    <property type="project" value="TreeGrafter"/>
</dbReference>
<accession>A0A5C3LDL0</accession>
<dbReference type="AlphaFoldDB" id="A0A5C3LDL0"/>
<gene>
    <name evidence="1" type="ORF">FA15DRAFT_27798</name>
</gene>
<evidence type="ECO:0008006" key="3">
    <source>
        <dbReference type="Google" id="ProtNLM"/>
    </source>
</evidence>
<dbReference type="SUPFAM" id="SSF52540">
    <property type="entry name" value="P-loop containing nucleoside triphosphate hydrolases"/>
    <property type="match status" value="1"/>
</dbReference>